<keyword evidence="1" id="KW-0812">Transmembrane</keyword>
<keyword evidence="1" id="KW-0472">Membrane</keyword>
<comment type="caution">
    <text evidence="2">The sequence shown here is derived from an EMBL/GenBank/DDBJ whole genome shotgun (WGS) entry which is preliminary data.</text>
</comment>
<keyword evidence="3" id="KW-1185">Reference proteome</keyword>
<sequence>MHIYFYILNLEKTVIFYFLNYFSYGHFLIFKKHYFALISINILLQTIQLKSI</sequence>
<keyword evidence="1" id="KW-1133">Transmembrane helix</keyword>
<dbReference type="Proteomes" id="UP000215335">
    <property type="component" value="Unassembled WGS sequence"/>
</dbReference>
<evidence type="ECO:0000256" key="1">
    <source>
        <dbReference type="SAM" id="Phobius"/>
    </source>
</evidence>
<accession>A0A232EV09</accession>
<reference evidence="2 3" key="1">
    <citation type="journal article" date="2017" name="Curr. Biol.">
        <title>The Evolution of Venom by Co-option of Single-Copy Genes.</title>
        <authorList>
            <person name="Martinson E.O."/>
            <person name="Mrinalini"/>
            <person name="Kelkar Y.D."/>
            <person name="Chang C.H."/>
            <person name="Werren J.H."/>
        </authorList>
    </citation>
    <scope>NUCLEOTIDE SEQUENCE [LARGE SCALE GENOMIC DNA]</scope>
    <source>
        <strain evidence="2 3">Alberta</strain>
        <tissue evidence="2">Whole body</tissue>
    </source>
</reference>
<proteinExistence type="predicted"/>
<feature type="transmembrane region" description="Helical" evidence="1">
    <location>
        <begin position="14"/>
        <end position="30"/>
    </location>
</feature>
<evidence type="ECO:0000313" key="2">
    <source>
        <dbReference type="EMBL" id="OXU22192.1"/>
    </source>
</evidence>
<dbReference type="EMBL" id="NNAY01002063">
    <property type="protein sequence ID" value="OXU22192.1"/>
    <property type="molecule type" value="Genomic_DNA"/>
</dbReference>
<evidence type="ECO:0000313" key="3">
    <source>
        <dbReference type="Proteomes" id="UP000215335"/>
    </source>
</evidence>
<dbReference type="AlphaFoldDB" id="A0A232EV09"/>
<organism evidence="2 3">
    <name type="scientific">Trichomalopsis sarcophagae</name>
    <dbReference type="NCBI Taxonomy" id="543379"/>
    <lineage>
        <taxon>Eukaryota</taxon>
        <taxon>Metazoa</taxon>
        <taxon>Ecdysozoa</taxon>
        <taxon>Arthropoda</taxon>
        <taxon>Hexapoda</taxon>
        <taxon>Insecta</taxon>
        <taxon>Pterygota</taxon>
        <taxon>Neoptera</taxon>
        <taxon>Endopterygota</taxon>
        <taxon>Hymenoptera</taxon>
        <taxon>Apocrita</taxon>
        <taxon>Proctotrupomorpha</taxon>
        <taxon>Chalcidoidea</taxon>
        <taxon>Pteromalidae</taxon>
        <taxon>Pteromalinae</taxon>
        <taxon>Trichomalopsis</taxon>
    </lineage>
</organism>
<name>A0A232EV09_9HYME</name>
<gene>
    <name evidence="2" type="ORF">TSAR_013656</name>
</gene>
<protein>
    <submittedName>
        <fullName evidence="2">Uncharacterized protein</fullName>
    </submittedName>
</protein>